<reference evidence="2 3" key="1">
    <citation type="journal article" date="2019" name="Emerg. Microbes Infect.">
        <title>Comprehensive subspecies identification of 175 nontuberculous mycobacteria species based on 7547 genomic profiles.</title>
        <authorList>
            <person name="Matsumoto Y."/>
            <person name="Kinjo T."/>
            <person name="Motooka D."/>
            <person name="Nabeya D."/>
            <person name="Jung N."/>
            <person name="Uechi K."/>
            <person name="Horii T."/>
            <person name="Iida T."/>
            <person name="Fujita J."/>
            <person name="Nakamura S."/>
        </authorList>
    </citation>
    <scope>NUCLEOTIDE SEQUENCE [LARGE SCALE GENOMIC DNA]</scope>
    <source>
        <strain evidence="2 3">JCM 14233</strain>
    </source>
</reference>
<evidence type="ECO:0000256" key="1">
    <source>
        <dbReference type="SAM" id="MobiDB-lite"/>
    </source>
</evidence>
<sequence>MAKELAVDPAGLSNAGIILGGLTFPSVPPPVTAAGTDAAAAAINATMPDIEAPAIERMSAVKAALIQTGSSIATAGAMYAELDQTLGDRFNQLEQLATQLGQLTTTPMEIASQLGQTANLPQLGETATQLGLPTAIEQISPIEASIVQCAQGAAQSPGETGAGPAQLTQDITSAGQPPVEQGQTVDATRPDDTSGNGDQPAPDPDAEAGHDDDQPGPRNSGDEPAQGDTNAPAGPIPAYLVGATGYPTPVVGAPSQMCGSD</sequence>
<dbReference type="OrthoDB" id="4753709at2"/>
<keyword evidence="3" id="KW-1185">Reference proteome</keyword>
<organism evidence="2 3">
    <name type="scientific">Mycobacterium shinjukuense</name>
    <dbReference type="NCBI Taxonomy" id="398694"/>
    <lineage>
        <taxon>Bacteria</taxon>
        <taxon>Bacillati</taxon>
        <taxon>Actinomycetota</taxon>
        <taxon>Actinomycetes</taxon>
        <taxon>Mycobacteriales</taxon>
        <taxon>Mycobacteriaceae</taxon>
        <taxon>Mycobacterium</taxon>
    </lineage>
</organism>
<dbReference type="EMBL" id="AP022575">
    <property type="protein sequence ID" value="BBX75190.1"/>
    <property type="molecule type" value="Genomic_DNA"/>
</dbReference>
<evidence type="ECO:0000313" key="2">
    <source>
        <dbReference type="EMBL" id="BBX75190.1"/>
    </source>
</evidence>
<gene>
    <name evidence="2" type="ORF">MSHI_30960</name>
</gene>
<evidence type="ECO:0000313" key="3">
    <source>
        <dbReference type="Proteomes" id="UP000467236"/>
    </source>
</evidence>
<feature type="compositionally biased region" description="Polar residues" evidence="1">
    <location>
        <begin position="166"/>
        <end position="186"/>
    </location>
</feature>
<dbReference type="AlphaFoldDB" id="A0A7I7MTE3"/>
<dbReference type="RefSeq" id="WP_083052053.1">
    <property type="nucleotide sequence ID" value="NZ_AP022575.1"/>
</dbReference>
<name>A0A7I7MTE3_9MYCO</name>
<protein>
    <submittedName>
        <fullName evidence="2">Uncharacterized protein</fullName>
    </submittedName>
</protein>
<accession>A0A7I7MTE3</accession>
<proteinExistence type="predicted"/>
<dbReference type="Proteomes" id="UP000467236">
    <property type="component" value="Chromosome"/>
</dbReference>
<feature type="region of interest" description="Disordered" evidence="1">
    <location>
        <begin position="154"/>
        <end position="261"/>
    </location>
</feature>
<dbReference type="KEGG" id="mshj:MSHI_30960"/>